<dbReference type="EMBL" id="BAAFSV010000002">
    <property type="protein sequence ID" value="GAB1313440.1"/>
    <property type="molecule type" value="Genomic_DNA"/>
</dbReference>
<evidence type="ECO:0000313" key="3">
    <source>
        <dbReference type="Proteomes" id="UP001628179"/>
    </source>
</evidence>
<dbReference type="RefSeq" id="XP_070915172.1">
    <property type="nucleotide sequence ID" value="XM_071059071.1"/>
</dbReference>
<dbReference type="Gene3D" id="3.90.950.20">
    <property type="entry name" value="CinA-like"/>
    <property type="match status" value="1"/>
</dbReference>
<dbReference type="GeneID" id="98174394"/>
<reference evidence="2 3" key="1">
    <citation type="submission" date="2024-09" db="EMBL/GenBank/DDBJ databases">
        <title>Itraconazole resistance in Madurella fahalii resulting from another homologue of gene encoding cytochrome P450 14-alpha sterol demethylase (CYP51).</title>
        <authorList>
            <person name="Yoshioka I."/>
            <person name="Fahal A.H."/>
            <person name="Kaneko S."/>
            <person name="Yaguchi T."/>
        </authorList>
    </citation>
    <scope>NUCLEOTIDE SEQUENCE [LARGE SCALE GENOMIC DNA]</scope>
    <source>
        <strain evidence="2 3">IFM 68171</strain>
    </source>
</reference>
<organism evidence="2 3">
    <name type="scientific">Madurella fahalii</name>
    <dbReference type="NCBI Taxonomy" id="1157608"/>
    <lineage>
        <taxon>Eukaryota</taxon>
        <taxon>Fungi</taxon>
        <taxon>Dikarya</taxon>
        <taxon>Ascomycota</taxon>
        <taxon>Pezizomycotina</taxon>
        <taxon>Sordariomycetes</taxon>
        <taxon>Sordariomycetidae</taxon>
        <taxon>Sordariales</taxon>
        <taxon>Sordariales incertae sedis</taxon>
        <taxon>Madurella</taxon>
    </lineage>
</organism>
<dbReference type="InterPro" id="IPR008136">
    <property type="entry name" value="CinA_C"/>
</dbReference>
<dbReference type="Pfam" id="PF02464">
    <property type="entry name" value="CinA"/>
    <property type="match status" value="1"/>
</dbReference>
<dbReference type="NCBIfam" id="TIGR00199">
    <property type="entry name" value="PncC_domain"/>
    <property type="match status" value="1"/>
</dbReference>
<proteinExistence type="predicted"/>
<comment type="caution">
    <text evidence="2">The sequence shown here is derived from an EMBL/GenBank/DDBJ whole genome shotgun (WGS) entry which is preliminary data.</text>
</comment>
<feature type="domain" description="CinA C-terminal" evidence="1">
    <location>
        <begin position="19"/>
        <end position="176"/>
    </location>
</feature>
<sequence>MTSVADLDHTLRTTETVTDLVSDVVRLLNEAGETLGVAESLTSGSLMAAITSVPGSGSVFRGGVVSYATPLKQTLLGVDEALISREGVIHGEVAVQMAEGARRVTSFDGGDPTTWGIGTTGEAGPDPQDDKPPGTVYIGIASPGGSRAFGPFGFPGSRERVREATVLEALARLRDELAARGGEKGAKDA</sequence>
<protein>
    <recommendedName>
        <fullName evidence="1">CinA C-terminal domain-containing protein</fullName>
    </recommendedName>
</protein>
<evidence type="ECO:0000259" key="1">
    <source>
        <dbReference type="Pfam" id="PF02464"/>
    </source>
</evidence>
<dbReference type="SUPFAM" id="SSF142433">
    <property type="entry name" value="CinA-like"/>
    <property type="match status" value="1"/>
</dbReference>
<dbReference type="Proteomes" id="UP001628179">
    <property type="component" value="Unassembled WGS sequence"/>
</dbReference>
<name>A0ABQ0G781_9PEZI</name>
<accession>A0ABQ0G781</accession>
<gene>
    <name evidence="2" type="ORF">MFIFM68171_03650</name>
</gene>
<evidence type="ECO:0000313" key="2">
    <source>
        <dbReference type="EMBL" id="GAB1313440.1"/>
    </source>
</evidence>
<dbReference type="InterPro" id="IPR036653">
    <property type="entry name" value="CinA-like_C"/>
</dbReference>
<keyword evidence="3" id="KW-1185">Reference proteome</keyword>